<feature type="domain" description="C6" evidence="2">
    <location>
        <begin position="33"/>
        <end position="124"/>
    </location>
</feature>
<evidence type="ECO:0000313" key="4">
    <source>
        <dbReference type="WBParaSite" id="HCON_00123590-00001"/>
    </source>
</evidence>
<dbReference type="AlphaFoldDB" id="A0A7I5EBD4"/>
<keyword evidence="3" id="KW-1185">Reference proteome</keyword>
<dbReference type="Proteomes" id="UP000025227">
    <property type="component" value="Unplaced"/>
</dbReference>
<evidence type="ECO:0000256" key="1">
    <source>
        <dbReference type="SAM" id="SignalP"/>
    </source>
</evidence>
<dbReference type="InterPro" id="IPR002601">
    <property type="entry name" value="C6_domain"/>
</dbReference>
<protein>
    <submittedName>
        <fullName evidence="4">C6 domain-containing protein</fullName>
    </submittedName>
</protein>
<feature type="signal peptide" evidence="1">
    <location>
        <begin position="1"/>
        <end position="19"/>
    </location>
</feature>
<reference evidence="4" key="1">
    <citation type="submission" date="2020-12" db="UniProtKB">
        <authorList>
            <consortium name="WormBaseParasite"/>
        </authorList>
    </citation>
    <scope>IDENTIFICATION</scope>
    <source>
        <strain evidence="4">MHco3</strain>
    </source>
</reference>
<evidence type="ECO:0000313" key="3">
    <source>
        <dbReference type="Proteomes" id="UP000025227"/>
    </source>
</evidence>
<name>A0A7I5EBD4_HAECO</name>
<dbReference type="WBParaSite" id="HCON_00123590-00001">
    <property type="protein sequence ID" value="HCON_00123590-00001"/>
    <property type="gene ID" value="HCON_00123590"/>
</dbReference>
<evidence type="ECO:0000259" key="2">
    <source>
        <dbReference type="SMART" id="SM01048"/>
    </source>
</evidence>
<dbReference type="OrthoDB" id="5802645at2759"/>
<accession>A0A7I5EBD4</accession>
<organism evidence="3 4">
    <name type="scientific">Haemonchus contortus</name>
    <name type="common">Barber pole worm</name>
    <dbReference type="NCBI Taxonomy" id="6289"/>
    <lineage>
        <taxon>Eukaryota</taxon>
        <taxon>Metazoa</taxon>
        <taxon>Ecdysozoa</taxon>
        <taxon>Nematoda</taxon>
        <taxon>Chromadorea</taxon>
        <taxon>Rhabditida</taxon>
        <taxon>Rhabditina</taxon>
        <taxon>Rhabditomorpha</taxon>
        <taxon>Strongyloidea</taxon>
        <taxon>Trichostrongylidae</taxon>
        <taxon>Haemonchus</taxon>
    </lineage>
</organism>
<dbReference type="Pfam" id="PF01681">
    <property type="entry name" value="C6"/>
    <property type="match status" value="1"/>
</dbReference>
<keyword evidence="1" id="KW-0732">Signal</keyword>
<feature type="chain" id="PRO_5029672806" evidence="1">
    <location>
        <begin position="20"/>
        <end position="127"/>
    </location>
</feature>
<dbReference type="SMART" id="SM01048">
    <property type="entry name" value="C6"/>
    <property type="match status" value="1"/>
</dbReference>
<sequence length="127" mass="13436">MNRQLQLVLLLVIAGSILTATTTKKPVPLCGKCMPAKVALIPANGTGTVKPTIKMLTNTAAGCRRMHVICAAPAGATIASMEFNRRIGGGYDAKTVTALLKCNAKQNWIFTKDKVSLAINAVSCMYV</sequence>
<proteinExistence type="predicted"/>